<feature type="compositionally biased region" description="Basic and acidic residues" evidence="1">
    <location>
        <begin position="117"/>
        <end position="127"/>
    </location>
</feature>
<keyword evidence="4" id="KW-1185">Reference proteome</keyword>
<keyword evidence="2" id="KW-1133">Transmembrane helix</keyword>
<dbReference type="RefSeq" id="WP_243072211.1">
    <property type="nucleotide sequence ID" value="NZ_JAIVFL010000001.1"/>
</dbReference>
<organism evidence="3 4">
    <name type="scientific">Candidatus Mycolicibacterium alkanivorans</name>
    <dbReference type="NCBI Taxonomy" id="2954114"/>
    <lineage>
        <taxon>Bacteria</taxon>
        <taxon>Bacillati</taxon>
        <taxon>Actinomycetota</taxon>
        <taxon>Actinomycetes</taxon>
        <taxon>Mycobacteriales</taxon>
        <taxon>Mycobacteriaceae</taxon>
        <taxon>Mycolicibacterium</taxon>
    </lineage>
</organism>
<dbReference type="EMBL" id="JAIVFL010000001">
    <property type="protein sequence ID" value="MCI4675962.1"/>
    <property type="molecule type" value="Genomic_DNA"/>
</dbReference>
<evidence type="ECO:0000313" key="3">
    <source>
        <dbReference type="EMBL" id="MCI4675962.1"/>
    </source>
</evidence>
<proteinExistence type="predicted"/>
<comment type="caution">
    <text evidence="3">The sequence shown here is derived from an EMBL/GenBank/DDBJ whole genome shotgun (WGS) entry which is preliminary data.</text>
</comment>
<dbReference type="SUPFAM" id="SSF53474">
    <property type="entry name" value="alpha/beta-Hydrolases"/>
    <property type="match status" value="1"/>
</dbReference>
<evidence type="ECO:0000313" key="4">
    <source>
        <dbReference type="Proteomes" id="UP001139068"/>
    </source>
</evidence>
<keyword evidence="2" id="KW-0472">Membrane</keyword>
<feature type="transmembrane region" description="Helical" evidence="2">
    <location>
        <begin position="20"/>
        <end position="38"/>
    </location>
</feature>
<feature type="region of interest" description="Disordered" evidence="1">
    <location>
        <begin position="105"/>
        <end position="135"/>
    </location>
</feature>
<gene>
    <name evidence="3" type="ORF">K9U37_14210</name>
</gene>
<evidence type="ECO:0000256" key="2">
    <source>
        <dbReference type="SAM" id="Phobius"/>
    </source>
</evidence>
<sequence length="135" mass="14002">MIPEWERPMGAVLDHYGFDGVTAIGMSLGGGLVIRAAAFESRISRVIAFDILDDFFEVLARQIGPGVGPALRSLLTLGQSVTALAGPHCGGAVGRAEHLTAVAAPIPSHDGATPRGHRGDGGEHRDTGTPCRNLP</sequence>
<protein>
    <recommendedName>
        <fullName evidence="5">AB hydrolase-1 domain-containing protein</fullName>
    </recommendedName>
</protein>
<dbReference type="Gene3D" id="3.40.50.1820">
    <property type="entry name" value="alpha/beta hydrolase"/>
    <property type="match status" value="1"/>
</dbReference>
<keyword evidence="2" id="KW-0812">Transmembrane</keyword>
<evidence type="ECO:0008006" key="5">
    <source>
        <dbReference type="Google" id="ProtNLM"/>
    </source>
</evidence>
<dbReference type="Proteomes" id="UP001139068">
    <property type="component" value="Unassembled WGS sequence"/>
</dbReference>
<name>A0ABS9YXY6_9MYCO</name>
<reference evidence="3" key="1">
    <citation type="journal article" date="2022" name="ISME J.">
        <title>Identification of active gaseous-alkane degraders at natural gas seeps.</title>
        <authorList>
            <person name="Farhan Ul Haque M."/>
            <person name="Hernandez M."/>
            <person name="Crombie A.T."/>
            <person name="Murrell J.C."/>
        </authorList>
    </citation>
    <scope>NUCLEOTIDE SEQUENCE</scope>
    <source>
        <strain evidence="3">ANDR5</strain>
    </source>
</reference>
<evidence type="ECO:0000256" key="1">
    <source>
        <dbReference type="SAM" id="MobiDB-lite"/>
    </source>
</evidence>
<accession>A0ABS9YXY6</accession>
<dbReference type="InterPro" id="IPR029058">
    <property type="entry name" value="AB_hydrolase_fold"/>
</dbReference>